<dbReference type="GO" id="GO:0005615">
    <property type="term" value="C:extracellular space"/>
    <property type="evidence" value="ECO:0007669"/>
    <property type="project" value="TreeGrafter"/>
</dbReference>
<feature type="binding site" evidence="5">
    <location>
        <position position="77"/>
    </location>
    <ligand>
        <name>ATP</name>
        <dbReference type="ChEBI" id="CHEBI:30616"/>
    </ligand>
</feature>
<comment type="similarity">
    <text evidence="5 6">Belongs to the ATP:guanido phosphotransferase family.</text>
</comment>
<dbReference type="PROSITE" id="PS00112">
    <property type="entry name" value="PHOSPHAGEN_KINASE"/>
    <property type="match status" value="1"/>
</dbReference>
<evidence type="ECO:0000256" key="2">
    <source>
        <dbReference type="ARBA" id="ARBA00022741"/>
    </source>
</evidence>
<evidence type="ECO:0000256" key="4">
    <source>
        <dbReference type="ARBA" id="ARBA00022840"/>
    </source>
</evidence>
<dbReference type="PANTHER" id="PTHR11547:SF38">
    <property type="entry name" value="ARGININE KINASE 1-RELATED"/>
    <property type="match status" value="1"/>
</dbReference>
<gene>
    <name evidence="8" type="ORF">H8S45_14535</name>
</gene>
<evidence type="ECO:0000313" key="8">
    <source>
        <dbReference type="EMBL" id="MBC5726668.1"/>
    </source>
</evidence>
<dbReference type="GO" id="GO:0005524">
    <property type="term" value="F:ATP binding"/>
    <property type="evidence" value="ECO:0007669"/>
    <property type="project" value="UniProtKB-UniRule"/>
</dbReference>
<name>A0A923LWH3_9FIRM</name>
<keyword evidence="4 5" id="KW-0067">ATP-binding</keyword>
<evidence type="ECO:0000256" key="1">
    <source>
        <dbReference type="ARBA" id="ARBA00022679"/>
    </source>
</evidence>
<feature type="domain" description="Phosphagen kinase C-terminal" evidence="7">
    <location>
        <begin position="13"/>
        <end position="238"/>
    </location>
</feature>
<evidence type="ECO:0000256" key="5">
    <source>
        <dbReference type="PROSITE-ProRule" id="PRU00843"/>
    </source>
</evidence>
<proteinExistence type="inferred from homology"/>
<dbReference type="InterPro" id="IPR000749">
    <property type="entry name" value="ATP-guanido_PTrfase"/>
</dbReference>
<dbReference type="Proteomes" id="UP000606499">
    <property type="component" value="Unassembled WGS sequence"/>
</dbReference>
<reference evidence="8" key="1">
    <citation type="submission" date="2020-08" db="EMBL/GenBank/DDBJ databases">
        <title>Genome public.</title>
        <authorList>
            <person name="Liu C."/>
            <person name="Sun Q."/>
        </authorList>
    </citation>
    <scope>NUCLEOTIDE SEQUENCE</scope>
    <source>
        <strain evidence="8">NSJ-28</strain>
    </source>
</reference>
<dbReference type="SUPFAM" id="SSF55931">
    <property type="entry name" value="Glutamine synthetase/guanido kinase"/>
    <property type="match status" value="1"/>
</dbReference>
<dbReference type="CDD" id="cd07930">
    <property type="entry name" value="bacterial_phosphagen_kinase"/>
    <property type="match status" value="1"/>
</dbReference>
<dbReference type="InterPro" id="IPR014746">
    <property type="entry name" value="Gln_synth/guanido_kin_cat_dom"/>
</dbReference>
<organism evidence="8 9">
    <name type="scientific">Agathobaculum faecis</name>
    <dbReference type="NCBI Taxonomy" id="2763013"/>
    <lineage>
        <taxon>Bacteria</taxon>
        <taxon>Bacillati</taxon>
        <taxon>Bacillota</taxon>
        <taxon>Clostridia</taxon>
        <taxon>Eubacteriales</taxon>
        <taxon>Butyricicoccaceae</taxon>
        <taxon>Agathobaculum</taxon>
    </lineage>
</organism>
<dbReference type="Gene3D" id="3.30.590.10">
    <property type="entry name" value="Glutamine synthetase/guanido kinase, catalytic domain"/>
    <property type="match status" value="1"/>
</dbReference>
<keyword evidence="3 5" id="KW-0418">Kinase</keyword>
<dbReference type="InterPro" id="IPR023660">
    <property type="entry name" value="Arg_Kinase"/>
</dbReference>
<comment type="caution">
    <text evidence="8">The sequence shown here is derived from an EMBL/GenBank/DDBJ whole genome shotgun (WGS) entry which is preliminary data.</text>
</comment>
<dbReference type="RefSeq" id="WP_107631106.1">
    <property type="nucleotide sequence ID" value="NZ_JACOPL010000023.1"/>
</dbReference>
<feature type="binding site" evidence="5">
    <location>
        <begin position="191"/>
        <end position="196"/>
    </location>
    <ligand>
        <name>ATP</name>
        <dbReference type="ChEBI" id="CHEBI:30616"/>
    </ligand>
</feature>
<dbReference type="EMBL" id="JACOPL010000023">
    <property type="protein sequence ID" value="MBC5726668.1"/>
    <property type="molecule type" value="Genomic_DNA"/>
</dbReference>
<dbReference type="InterPro" id="IPR022415">
    <property type="entry name" value="ATP-guanido_PTrfase_AS"/>
</dbReference>
<dbReference type="InterPro" id="IPR022414">
    <property type="entry name" value="ATP-guanido_PTrfase_cat"/>
</dbReference>
<evidence type="ECO:0000259" key="7">
    <source>
        <dbReference type="PROSITE" id="PS51510"/>
    </source>
</evidence>
<dbReference type="GO" id="GO:0046314">
    <property type="term" value="P:phosphocreatine biosynthetic process"/>
    <property type="evidence" value="ECO:0007669"/>
    <property type="project" value="InterPro"/>
</dbReference>
<keyword evidence="9" id="KW-1185">Reference proteome</keyword>
<dbReference type="AlphaFoldDB" id="A0A923LWH3"/>
<protein>
    <submittedName>
        <fullName evidence="8">ATP--guanido phosphotransferase</fullName>
    </submittedName>
</protein>
<evidence type="ECO:0000256" key="3">
    <source>
        <dbReference type="ARBA" id="ARBA00022777"/>
    </source>
</evidence>
<feature type="binding site" evidence="5">
    <location>
        <begin position="16"/>
        <end position="20"/>
    </location>
    <ligand>
        <name>ATP</name>
        <dbReference type="ChEBI" id="CHEBI:30616"/>
    </ligand>
</feature>
<evidence type="ECO:0000256" key="6">
    <source>
        <dbReference type="RuleBase" id="RU000505"/>
    </source>
</evidence>
<dbReference type="PROSITE" id="PS51510">
    <property type="entry name" value="PHOSPHAGEN_KINASE_C"/>
    <property type="match status" value="1"/>
</dbReference>
<sequence>MSLFSLHGGFTGLAASSRVRLARNLKGYPFRLTPAQHSEIADKVFSALRGNPTIGPEFEKKQIIPRSTEASQLVEEHLISPELARNGGWLIVSRDGGVSIMVGEEDHLRLQVIGTGLCPKECLETANRIAALIEATLPFAYDERLGYLTACPTNVGTGLRASIMLHLPMLTATGGINQLAGYAGSRGCAIRGAYGEGSQAVGGFYQISNQITLGASAAELTDKLVETATAIIDAEKKAREQVRSQNEAALRDRVCRAAGTLRSAYLIDTGEAIQCISDVLVGLQMGLLSGVEPQVLYGLEQRIRPAMLTGAPQERDQKRAALLRETAQSLRFA</sequence>
<dbReference type="PANTHER" id="PTHR11547">
    <property type="entry name" value="ARGININE OR CREATINE KINASE"/>
    <property type="match status" value="1"/>
</dbReference>
<dbReference type="Pfam" id="PF00217">
    <property type="entry name" value="ATP-gua_Ptrans"/>
    <property type="match status" value="1"/>
</dbReference>
<dbReference type="GO" id="GO:0004111">
    <property type="term" value="F:creatine kinase activity"/>
    <property type="evidence" value="ECO:0007669"/>
    <property type="project" value="InterPro"/>
</dbReference>
<keyword evidence="1 5" id="KW-0808">Transferase</keyword>
<feature type="binding site" evidence="5">
    <location>
        <position position="109"/>
    </location>
    <ligand>
        <name>ATP</name>
        <dbReference type="ChEBI" id="CHEBI:30616"/>
    </ligand>
</feature>
<accession>A0A923LWH3</accession>
<feature type="binding site" evidence="5">
    <location>
        <begin position="160"/>
        <end position="164"/>
    </location>
    <ligand>
        <name>ATP</name>
        <dbReference type="ChEBI" id="CHEBI:30616"/>
    </ligand>
</feature>
<keyword evidence="2 5" id="KW-0547">Nucleotide-binding</keyword>
<evidence type="ECO:0000313" key="9">
    <source>
        <dbReference type="Proteomes" id="UP000606499"/>
    </source>
</evidence>